<dbReference type="EMBL" id="OY731400">
    <property type="protein sequence ID" value="CAJ1941029.1"/>
    <property type="molecule type" value="Genomic_DNA"/>
</dbReference>
<reference evidence="1" key="1">
    <citation type="submission" date="2023-10" db="EMBL/GenBank/DDBJ databases">
        <authorList>
            <person name="Domelevo Entfellner J.-B."/>
        </authorList>
    </citation>
    <scope>NUCLEOTIDE SEQUENCE</scope>
</reference>
<evidence type="ECO:0000313" key="2">
    <source>
        <dbReference type="Proteomes" id="UP001189624"/>
    </source>
</evidence>
<proteinExistence type="predicted"/>
<evidence type="ECO:0000313" key="1">
    <source>
        <dbReference type="EMBL" id="CAJ1941029.1"/>
    </source>
</evidence>
<accession>A0AA86S6D7</accession>
<keyword evidence="2" id="KW-1185">Reference proteome</keyword>
<protein>
    <submittedName>
        <fullName evidence="1">Uncharacterized protein</fullName>
    </submittedName>
</protein>
<gene>
    <name evidence="1" type="ORF">AYBTSS11_LOCUS10046</name>
</gene>
<sequence>MARKEEELWLVNRRQDIEMGVKMRSRVEEEKRSKFQVYSLTRPNSPAYDTLQIHQSPLQEFPRISYIIINQQRR</sequence>
<dbReference type="Proteomes" id="UP001189624">
    <property type="component" value="Chromosome 3"/>
</dbReference>
<organism evidence="1 2">
    <name type="scientific">Sphenostylis stenocarpa</name>
    <dbReference type="NCBI Taxonomy" id="92480"/>
    <lineage>
        <taxon>Eukaryota</taxon>
        <taxon>Viridiplantae</taxon>
        <taxon>Streptophyta</taxon>
        <taxon>Embryophyta</taxon>
        <taxon>Tracheophyta</taxon>
        <taxon>Spermatophyta</taxon>
        <taxon>Magnoliopsida</taxon>
        <taxon>eudicotyledons</taxon>
        <taxon>Gunneridae</taxon>
        <taxon>Pentapetalae</taxon>
        <taxon>rosids</taxon>
        <taxon>fabids</taxon>
        <taxon>Fabales</taxon>
        <taxon>Fabaceae</taxon>
        <taxon>Papilionoideae</taxon>
        <taxon>50 kb inversion clade</taxon>
        <taxon>NPAAA clade</taxon>
        <taxon>indigoferoid/millettioid clade</taxon>
        <taxon>Phaseoleae</taxon>
        <taxon>Sphenostylis</taxon>
    </lineage>
</organism>
<name>A0AA86S6D7_9FABA</name>
<dbReference type="Gramene" id="rna-AYBTSS11_LOCUS10046">
    <property type="protein sequence ID" value="CAJ1941029.1"/>
    <property type="gene ID" value="gene-AYBTSS11_LOCUS10046"/>
</dbReference>
<dbReference type="AlphaFoldDB" id="A0AA86S6D7"/>